<sequence>MKRRVCMMLLAGVVAFGHVGHAAAAPAVNQFGVTQAAGPVERWGTLELSFTGPANGNPFLEVELSAVFRQGGREQLVPGFYDGDGVYKIRFMPDSVGDWTYETRSGVPALHGKRGTFTAVQPAPGNHGPVAVRNTYHFGYGDGTPFWQVGTTSYAWTHQSAALQEQTLKTLAGAPFNKIRMAIFPNNDDQVAGQHFPFVGKPPHGWDFTRFDPVFFRNLDQRVAQLRALGIEADLILFHPYDKGRWGFDRMPAAVDDRYLRYVVARLSAYRNVWWSMANEYDFLTEKRTDDWDRYFRIVQAADPYNHLRSIHNAFRFYDHSKPWVTHVSIQHGAATEDPERAVLFRDVYHKPVVFDEVKYEGNWTKRWGQLTPEEMVLRFWNGAVAGTYVGHSEIYTDTSGKGEIWLGKGGVLRGQSAPRLAFFHKILADSPAEGLEPIDKWQEHPFAGKHGEYYLGYFNRAQPTTWPFALFKTGLKDGMRFKVEVIDTWNMTVAPVEGVFEIKKRDDYMFADKDGRSIALPGRPYMALRIVRVP</sequence>
<dbReference type="InterPro" id="IPR041239">
    <property type="entry name" value="DUF5605"/>
</dbReference>
<feature type="signal peptide" evidence="1">
    <location>
        <begin position="1"/>
        <end position="24"/>
    </location>
</feature>
<name>A0ABZ0Y5L3_9BURK</name>
<dbReference type="InterPro" id="IPR025277">
    <property type="entry name" value="Apiosidase-like_cat_dom"/>
</dbReference>
<proteinExistence type="predicted"/>
<dbReference type="Gene3D" id="2.60.40.10">
    <property type="entry name" value="Immunoglobulins"/>
    <property type="match status" value="1"/>
</dbReference>
<dbReference type="SUPFAM" id="SSF51445">
    <property type="entry name" value="(Trans)glycosidases"/>
    <property type="match status" value="1"/>
</dbReference>
<evidence type="ECO:0000256" key="1">
    <source>
        <dbReference type="SAM" id="SignalP"/>
    </source>
</evidence>
<dbReference type="Pfam" id="PF18310">
    <property type="entry name" value="DUF5605"/>
    <property type="match status" value="1"/>
</dbReference>
<feature type="domain" description="DUF5060" evidence="3">
    <location>
        <begin position="40"/>
        <end position="105"/>
    </location>
</feature>
<dbReference type="PANTHER" id="PTHR37836">
    <property type="entry name" value="LMO1036 PROTEIN"/>
    <property type="match status" value="1"/>
</dbReference>
<dbReference type="Proteomes" id="UP001326110">
    <property type="component" value="Chromosome"/>
</dbReference>
<evidence type="ECO:0000313" key="6">
    <source>
        <dbReference type="Proteomes" id="UP001326110"/>
    </source>
</evidence>
<dbReference type="InterPro" id="IPR013783">
    <property type="entry name" value="Ig-like_fold"/>
</dbReference>
<reference evidence="5 6" key="1">
    <citation type="submission" date="2023-11" db="EMBL/GenBank/DDBJ databases">
        <title>MicrobeMod: A computational toolkit for identifying prokaryotic methylation and restriction-modification with nanopore sequencing.</title>
        <authorList>
            <person name="Crits-Christoph A."/>
            <person name="Kang S.C."/>
            <person name="Lee H."/>
            <person name="Ostrov N."/>
        </authorList>
    </citation>
    <scope>NUCLEOTIDE SEQUENCE [LARGE SCALE GENOMIC DNA]</scope>
    <source>
        <strain evidence="5 6">ATCC 25935</strain>
    </source>
</reference>
<gene>
    <name evidence="5" type="ORF">SR858_12535</name>
</gene>
<feature type="domain" description="DUF5605" evidence="4">
    <location>
        <begin position="445"/>
        <end position="531"/>
    </location>
</feature>
<evidence type="ECO:0000259" key="2">
    <source>
        <dbReference type="Pfam" id="PF13204"/>
    </source>
</evidence>
<dbReference type="PANTHER" id="PTHR37836:SF2">
    <property type="entry name" value="DUF4038 DOMAIN-CONTAINING PROTEIN"/>
    <property type="match status" value="1"/>
</dbReference>
<dbReference type="EMBL" id="CP140152">
    <property type="protein sequence ID" value="WQH07118.1"/>
    <property type="molecule type" value="Genomic_DNA"/>
</dbReference>
<protein>
    <submittedName>
        <fullName evidence="5">DUF5060 domain-containing protein</fullName>
    </submittedName>
</protein>
<feature type="domain" description="Apiosidase-like catalytic" evidence="2">
    <location>
        <begin position="134"/>
        <end position="392"/>
    </location>
</feature>
<evidence type="ECO:0000313" key="5">
    <source>
        <dbReference type="EMBL" id="WQH07118.1"/>
    </source>
</evidence>
<dbReference type="InterPro" id="IPR017853">
    <property type="entry name" value="GH"/>
</dbReference>
<dbReference type="Gene3D" id="2.60.40.3950">
    <property type="match status" value="1"/>
</dbReference>
<accession>A0ABZ0Y5L3</accession>
<evidence type="ECO:0000259" key="3">
    <source>
        <dbReference type="Pfam" id="PF16586"/>
    </source>
</evidence>
<dbReference type="Pfam" id="PF13204">
    <property type="entry name" value="Apiosidase"/>
    <property type="match status" value="1"/>
</dbReference>
<evidence type="ECO:0000259" key="4">
    <source>
        <dbReference type="Pfam" id="PF18310"/>
    </source>
</evidence>
<keyword evidence="6" id="KW-1185">Reference proteome</keyword>
<dbReference type="InterPro" id="IPR032260">
    <property type="entry name" value="DUF5060"/>
</dbReference>
<dbReference type="Pfam" id="PF16586">
    <property type="entry name" value="DUF5060"/>
    <property type="match status" value="1"/>
</dbReference>
<organism evidence="5 6">
    <name type="scientific">Duganella zoogloeoides</name>
    <dbReference type="NCBI Taxonomy" id="75659"/>
    <lineage>
        <taxon>Bacteria</taxon>
        <taxon>Pseudomonadati</taxon>
        <taxon>Pseudomonadota</taxon>
        <taxon>Betaproteobacteria</taxon>
        <taxon>Burkholderiales</taxon>
        <taxon>Oxalobacteraceae</taxon>
        <taxon>Telluria group</taxon>
        <taxon>Duganella</taxon>
    </lineage>
</organism>
<feature type="chain" id="PRO_5046449062" evidence="1">
    <location>
        <begin position="25"/>
        <end position="535"/>
    </location>
</feature>
<dbReference type="RefSeq" id="WP_322534581.1">
    <property type="nucleotide sequence ID" value="NZ_CP140152.1"/>
</dbReference>
<dbReference type="Gene3D" id="3.20.20.80">
    <property type="entry name" value="Glycosidases"/>
    <property type="match status" value="1"/>
</dbReference>
<keyword evidence="1" id="KW-0732">Signal</keyword>